<dbReference type="STRING" id="1314751.GCA_001591425_03398"/>
<evidence type="ECO:0000313" key="1">
    <source>
        <dbReference type="EMBL" id="AST89916.1"/>
    </source>
</evidence>
<dbReference type="InterPro" id="IPR052265">
    <property type="entry name" value="Gamma-CA"/>
</dbReference>
<name>A0A223KKI9_9BACI</name>
<dbReference type="Proteomes" id="UP000215224">
    <property type="component" value="Chromosome"/>
</dbReference>
<dbReference type="AlphaFoldDB" id="A0A223KKI9"/>
<dbReference type="PANTHER" id="PTHR43360:SF1">
    <property type="entry name" value="CARBOXYSOME ASSEMBLY PROTEIN CCMM"/>
    <property type="match status" value="1"/>
</dbReference>
<keyword evidence="2" id="KW-1185">Reference proteome</keyword>
<dbReference type="SUPFAM" id="SSF51161">
    <property type="entry name" value="Trimeric LpxA-like enzymes"/>
    <property type="match status" value="1"/>
</dbReference>
<dbReference type="InterPro" id="IPR011004">
    <property type="entry name" value="Trimer_LpxA-like_sf"/>
</dbReference>
<evidence type="ECO:0000313" key="2">
    <source>
        <dbReference type="Proteomes" id="UP000215224"/>
    </source>
</evidence>
<dbReference type="PANTHER" id="PTHR43360">
    <property type="entry name" value="CARBON DIOXIDE CONCENTRATING MECHANISM PROTEIN CCMM"/>
    <property type="match status" value="1"/>
</dbReference>
<gene>
    <name evidence="1" type="ORF">BC6307_00800</name>
</gene>
<sequence>MWRNRNHLTFIGPNPVTTFNPYSRIPTIATTAYLSPFTYIVGDVRVGHNVFVGPFVSLRADEGTPFHIGSNSNLQDGVILHGLEHEYVTRNNKRYSIYIGKGVTCAHGSLVHGPCLIEDNVFVGFGSVVFNAKVGRDSFISSGAVITDGVELRPNSFVPPGASVDSQEKADSLSGVPENNQQFAMEVQRVNREFPAAYSLLLGKNRCSCGLACS</sequence>
<reference evidence="1 2" key="1">
    <citation type="submission" date="2016-12" db="EMBL/GenBank/DDBJ databases">
        <title>The whole genome sequencing and assembly of Bacillus cohnii DSM 6307T strain.</title>
        <authorList>
            <person name="Lee Y.-J."/>
            <person name="Yi H."/>
            <person name="Bahn Y.-S."/>
            <person name="Kim J.F."/>
            <person name="Lee D.-W."/>
        </authorList>
    </citation>
    <scope>NUCLEOTIDE SEQUENCE [LARGE SCALE GENOMIC DNA]</scope>
    <source>
        <strain evidence="1 2">DSM 6307</strain>
    </source>
</reference>
<dbReference type="EMBL" id="CP018866">
    <property type="protein sequence ID" value="AST89916.1"/>
    <property type="molecule type" value="Genomic_DNA"/>
</dbReference>
<dbReference type="Gene3D" id="2.160.10.10">
    <property type="entry name" value="Hexapeptide repeat proteins"/>
    <property type="match status" value="1"/>
</dbReference>
<organism evidence="1 2">
    <name type="scientific">Sutcliffiella cohnii</name>
    <dbReference type="NCBI Taxonomy" id="33932"/>
    <lineage>
        <taxon>Bacteria</taxon>
        <taxon>Bacillati</taxon>
        <taxon>Bacillota</taxon>
        <taxon>Bacilli</taxon>
        <taxon>Bacillales</taxon>
        <taxon>Bacillaceae</taxon>
        <taxon>Sutcliffiella</taxon>
    </lineage>
</organism>
<accession>A0A223KKI9</accession>
<dbReference type="RefSeq" id="WP_066418835.1">
    <property type="nucleotide sequence ID" value="NZ_CP018866.1"/>
</dbReference>
<dbReference type="KEGG" id="bcoh:BC6307_00800"/>
<protein>
    <submittedName>
        <fullName evidence="1">Carbonate dehydratase</fullName>
    </submittedName>
</protein>
<proteinExistence type="predicted"/>